<dbReference type="EMBL" id="JH668590">
    <property type="protein sequence ID" value="KAG6458627.1"/>
    <property type="molecule type" value="Genomic_DNA"/>
</dbReference>
<proteinExistence type="predicted"/>
<evidence type="ECO:0000313" key="2">
    <source>
        <dbReference type="Proteomes" id="UP000791440"/>
    </source>
</evidence>
<accession>A0A921ZKY9</accession>
<keyword evidence="2" id="KW-1185">Reference proteome</keyword>
<sequence length="486" mass="55459">MAFMNIARNLAYSNPCKQFKLIGKTKLLHKCIRNISITSLFKAKMHMEYENKYAFTILENKGYANSLISKPADNLLSSTQVQDILQTDWSNKSPFTVDDLAIMSMGFFKSKTPIRNLNIVYKIINIVMENANTIHEVSLAALLKIIRYSLKITVNDAVYQMLDVLQHQVPRLSVMCNVHLALVGTATLTLHKGCLSTIAEHTITQMSKTRMKDLERLVLSYGTFTLKPDTKECFFTKVMDELRKAEREEEILKHGRSFACCVSYLGLLGIYPIDLMSKALSKDFLTITYGKQIHSYGREILVINNMAEIFCSNAQMNRLDKRETIILAKKYTDFVPSEDYSKQYNVTERMMLDVMKVLKDSRGGNEFVVADHILPHHQRGDIILCNDAQGKPLPVKDSFSNINFGVLRRPPDKNKWIVLVIAGRNAILYGTDIPTGYFHIKVNELRKLGFHAALVPWSIYSKYDARDDKEDFLDSIINNALKNTPE</sequence>
<reference evidence="1" key="2">
    <citation type="submission" date="2020-12" db="EMBL/GenBank/DDBJ databases">
        <authorList>
            <person name="Kanost M."/>
        </authorList>
    </citation>
    <scope>NUCLEOTIDE SEQUENCE</scope>
</reference>
<dbReference type="Proteomes" id="UP000791440">
    <property type="component" value="Unassembled WGS sequence"/>
</dbReference>
<reference evidence="1" key="1">
    <citation type="journal article" date="2016" name="Insect Biochem. Mol. Biol.">
        <title>Multifaceted biological insights from a draft genome sequence of the tobacco hornworm moth, Manduca sexta.</title>
        <authorList>
            <person name="Kanost M.R."/>
            <person name="Arrese E.L."/>
            <person name="Cao X."/>
            <person name="Chen Y.R."/>
            <person name="Chellapilla S."/>
            <person name="Goldsmith M.R."/>
            <person name="Grosse-Wilde E."/>
            <person name="Heckel D.G."/>
            <person name="Herndon N."/>
            <person name="Jiang H."/>
            <person name="Papanicolaou A."/>
            <person name="Qu J."/>
            <person name="Soulages J.L."/>
            <person name="Vogel H."/>
            <person name="Walters J."/>
            <person name="Waterhouse R.M."/>
            <person name="Ahn S.J."/>
            <person name="Almeida F.C."/>
            <person name="An C."/>
            <person name="Aqrawi P."/>
            <person name="Bretschneider A."/>
            <person name="Bryant W.B."/>
            <person name="Bucks S."/>
            <person name="Chao H."/>
            <person name="Chevignon G."/>
            <person name="Christen J.M."/>
            <person name="Clarke D.F."/>
            <person name="Dittmer N.T."/>
            <person name="Ferguson L.C.F."/>
            <person name="Garavelou S."/>
            <person name="Gordon K.H.J."/>
            <person name="Gunaratna R.T."/>
            <person name="Han Y."/>
            <person name="Hauser F."/>
            <person name="He Y."/>
            <person name="Heidel-Fischer H."/>
            <person name="Hirsh A."/>
            <person name="Hu Y."/>
            <person name="Jiang H."/>
            <person name="Kalra D."/>
            <person name="Klinner C."/>
            <person name="Konig C."/>
            <person name="Kovar C."/>
            <person name="Kroll A.R."/>
            <person name="Kuwar S.S."/>
            <person name="Lee S.L."/>
            <person name="Lehman R."/>
            <person name="Li K."/>
            <person name="Li Z."/>
            <person name="Liang H."/>
            <person name="Lovelace S."/>
            <person name="Lu Z."/>
            <person name="Mansfield J.H."/>
            <person name="McCulloch K.J."/>
            <person name="Mathew T."/>
            <person name="Morton B."/>
            <person name="Muzny D.M."/>
            <person name="Neunemann D."/>
            <person name="Ongeri F."/>
            <person name="Pauchet Y."/>
            <person name="Pu L.L."/>
            <person name="Pyrousis I."/>
            <person name="Rao X.J."/>
            <person name="Redding A."/>
            <person name="Roesel C."/>
            <person name="Sanchez-Gracia A."/>
            <person name="Schaack S."/>
            <person name="Shukla A."/>
            <person name="Tetreau G."/>
            <person name="Wang Y."/>
            <person name="Xiong G.H."/>
            <person name="Traut W."/>
            <person name="Walsh T.K."/>
            <person name="Worley K.C."/>
            <person name="Wu D."/>
            <person name="Wu W."/>
            <person name="Wu Y.Q."/>
            <person name="Zhang X."/>
            <person name="Zou Z."/>
            <person name="Zucker H."/>
            <person name="Briscoe A.D."/>
            <person name="Burmester T."/>
            <person name="Clem R.J."/>
            <person name="Feyereisen R."/>
            <person name="Grimmelikhuijzen C.J.P."/>
            <person name="Hamodrakas S.J."/>
            <person name="Hansson B.S."/>
            <person name="Huguet E."/>
            <person name="Jermiin L.S."/>
            <person name="Lan Q."/>
            <person name="Lehman H.K."/>
            <person name="Lorenzen M."/>
            <person name="Merzendorfer H."/>
            <person name="Michalopoulos I."/>
            <person name="Morton D.B."/>
            <person name="Muthukrishnan S."/>
            <person name="Oakeshott J.G."/>
            <person name="Palmer W."/>
            <person name="Park Y."/>
            <person name="Passarelli A.L."/>
            <person name="Rozas J."/>
            <person name="Schwartz L.M."/>
            <person name="Smith W."/>
            <person name="Southgate A."/>
            <person name="Vilcinskas A."/>
            <person name="Vogt R."/>
            <person name="Wang P."/>
            <person name="Werren J."/>
            <person name="Yu X.Q."/>
            <person name="Zhou J.J."/>
            <person name="Brown S.J."/>
            <person name="Scherer S.E."/>
            <person name="Richards S."/>
            <person name="Blissard G.W."/>
        </authorList>
    </citation>
    <scope>NUCLEOTIDE SEQUENCE</scope>
</reference>
<organism evidence="1 2">
    <name type="scientific">Manduca sexta</name>
    <name type="common">Tobacco hawkmoth</name>
    <name type="synonym">Tobacco hornworm</name>
    <dbReference type="NCBI Taxonomy" id="7130"/>
    <lineage>
        <taxon>Eukaryota</taxon>
        <taxon>Metazoa</taxon>
        <taxon>Ecdysozoa</taxon>
        <taxon>Arthropoda</taxon>
        <taxon>Hexapoda</taxon>
        <taxon>Insecta</taxon>
        <taxon>Pterygota</taxon>
        <taxon>Neoptera</taxon>
        <taxon>Endopterygota</taxon>
        <taxon>Lepidoptera</taxon>
        <taxon>Glossata</taxon>
        <taxon>Ditrysia</taxon>
        <taxon>Bombycoidea</taxon>
        <taxon>Sphingidae</taxon>
        <taxon>Sphinginae</taxon>
        <taxon>Sphingini</taxon>
        <taxon>Manduca</taxon>
    </lineage>
</organism>
<evidence type="ECO:0008006" key="3">
    <source>
        <dbReference type="Google" id="ProtNLM"/>
    </source>
</evidence>
<dbReference type="AlphaFoldDB" id="A0A921ZKY9"/>
<name>A0A921ZKY9_MANSE</name>
<comment type="caution">
    <text evidence="1">The sequence shown here is derived from an EMBL/GenBank/DDBJ whole genome shotgun (WGS) entry which is preliminary data.</text>
</comment>
<gene>
    <name evidence="1" type="ORF">O3G_MSEX010971</name>
</gene>
<evidence type="ECO:0000313" key="1">
    <source>
        <dbReference type="EMBL" id="KAG6458627.1"/>
    </source>
</evidence>
<protein>
    <recommendedName>
        <fullName evidence="3">RAP domain-containing protein</fullName>
    </recommendedName>
</protein>